<dbReference type="InterPro" id="IPR008753">
    <property type="entry name" value="Peptidase_M13_N"/>
</dbReference>
<dbReference type="SUPFAM" id="SSF55486">
    <property type="entry name" value="Metalloproteases ('zincins'), catalytic domain"/>
    <property type="match status" value="1"/>
</dbReference>
<accession>A0ABZ0ZSI0</accession>
<name>A0ABZ0ZSI0_9ACTN</name>
<dbReference type="PROSITE" id="PS51885">
    <property type="entry name" value="NEPRILYSIN"/>
    <property type="match status" value="1"/>
</dbReference>
<organism evidence="10 11">
    <name type="scientific">Nocardioides bizhenqiangii</name>
    <dbReference type="NCBI Taxonomy" id="3095076"/>
    <lineage>
        <taxon>Bacteria</taxon>
        <taxon>Bacillati</taxon>
        <taxon>Actinomycetota</taxon>
        <taxon>Actinomycetes</taxon>
        <taxon>Propionibacteriales</taxon>
        <taxon>Nocardioidaceae</taxon>
        <taxon>Nocardioides</taxon>
    </lineage>
</organism>
<keyword evidence="5 10" id="KW-0378">Hydrolase</keyword>
<dbReference type="PRINTS" id="PR00786">
    <property type="entry name" value="NEPRILYSIN"/>
</dbReference>
<comment type="cofactor">
    <cofactor evidence="1">
        <name>Zn(2+)</name>
        <dbReference type="ChEBI" id="CHEBI:29105"/>
    </cofactor>
</comment>
<dbReference type="Pfam" id="PF05649">
    <property type="entry name" value="Peptidase_M13_N"/>
    <property type="match status" value="1"/>
</dbReference>
<evidence type="ECO:0000313" key="11">
    <source>
        <dbReference type="Proteomes" id="UP001327225"/>
    </source>
</evidence>
<comment type="similarity">
    <text evidence="2">Belongs to the peptidase M13 family.</text>
</comment>
<keyword evidence="6" id="KW-0862">Zinc</keyword>
<evidence type="ECO:0000259" key="9">
    <source>
        <dbReference type="Pfam" id="PF05649"/>
    </source>
</evidence>
<evidence type="ECO:0000256" key="3">
    <source>
        <dbReference type="ARBA" id="ARBA00022670"/>
    </source>
</evidence>
<keyword evidence="11" id="KW-1185">Reference proteome</keyword>
<dbReference type="Proteomes" id="UP001327225">
    <property type="component" value="Chromosome"/>
</dbReference>
<dbReference type="InterPro" id="IPR042089">
    <property type="entry name" value="Peptidase_M13_dom_2"/>
</dbReference>
<feature type="domain" description="Peptidase M13 N-terminal" evidence="9">
    <location>
        <begin position="17"/>
        <end position="409"/>
    </location>
</feature>
<dbReference type="GO" id="GO:0016787">
    <property type="term" value="F:hydrolase activity"/>
    <property type="evidence" value="ECO:0007669"/>
    <property type="project" value="UniProtKB-KW"/>
</dbReference>
<gene>
    <name evidence="10" type="ORF">SHK19_21170</name>
</gene>
<evidence type="ECO:0000256" key="5">
    <source>
        <dbReference type="ARBA" id="ARBA00022801"/>
    </source>
</evidence>
<reference evidence="11" key="1">
    <citation type="submission" date="2023-12" db="EMBL/GenBank/DDBJ databases">
        <title>Novel species in genus Nocardioides.</title>
        <authorList>
            <person name="Zhou H."/>
        </authorList>
    </citation>
    <scope>NUCLEOTIDE SEQUENCE [LARGE SCALE GENOMIC DNA]</scope>
    <source>
        <strain evidence="11">HM61</strain>
    </source>
</reference>
<keyword evidence="7" id="KW-0482">Metalloprotease</keyword>
<dbReference type="EMBL" id="CP141059">
    <property type="protein sequence ID" value="WQQ26453.1"/>
    <property type="molecule type" value="Genomic_DNA"/>
</dbReference>
<sequence length="664" mass="74310">MSILDDAREGMDTDIRPQDDLFGHVNGRWLVETEIPSDRSSWGPFVQLADICEQQVRDIITELADGVSAGGGSTDAGAVADRENARKIADLYNSFMDTERIATLGLGPVRALLEAASGLRDVRDLAAFLGEFERVGGYGLFGSYVDTDDRNSDRYLFHIVQGGLGLPDESYYRDDKFAEIRDAYVDYLAKLLALGEHPDAEGAAQRILALDTELAKGHWERAETRDVQKTYNLRTGDELKAMCPTFDWDAYVTNLGGHLTGEHATIAEVCVRQPSYLEHLSTVLTETPIETWRDWMYSRVLRSAASYLPDEFVETNFDFYGRTLSGTPELRARWKRGVSFVEGAVGEAVGKEYVARHFPPESKAKMDDLVANLLAAYRVSIAALDWMTEETKERAYDKLATFRPKIGYPDEFRDYSGLPVHAHDLIGNAQAAAAFETDRHLAKIGSPVDRDEWFMLPQTVNAYYNPGTNEICFPAGILQKPFFSPDAHPAENYGGIGAVIGHEIGHGFDDQGAQYDGAGNLNDWWTPDDKAAFEVKSKTLVEQYNGLSPRAIPDEKVNGALTVGENIGDLGGLTIGHKAFVISEHEAGREAPVEDRRRLFLNWAYVWRTKRRIEQERQYLTIDPHSPPEFRANIVRNLDEFHEVFETAPGDGLWLDPGDRVRIW</sequence>
<evidence type="ECO:0000256" key="1">
    <source>
        <dbReference type="ARBA" id="ARBA00001947"/>
    </source>
</evidence>
<evidence type="ECO:0000256" key="7">
    <source>
        <dbReference type="ARBA" id="ARBA00023049"/>
    </source>
</evidence>
<dbReference type="PANTHER" id="PTHR11733">
    <property type="entry name" value="ZINC METALLOPROTEASE FAMILY M13 NEPRILYSIN-RELATED"/>
    <property type="match status" value="1"/>
</dbReference>
<dbReference type="InterPro" id="IPR000718">
    <property type="entry name" value="Peptidase_M13"/>
</dbReference>
<evidence type="ECO:0000256" key="2">
    <source>
        <dbReference type="ARBA" id="ARBA00007357"/>
    </source>
</evidence>
<dbReference type="RefSeq" id="WP_322454414.1">
    <property type="nucleotide sequence ID" value="NZ_CP141059.1"/>
</dbReference>
<dbReference type="Pfam" id="PF01431">
    <property type="entry name" value="Peptidase_M13"/>
    <property type="match status" value="1"/>
</dbReference>
<keyword evidence="4" id="KW-0479">Metal-binding</keyword>
<dbReference type="Gene3D" id="3.40.390.10">
    <property type="entry name" value="Collagenase (Catalytic Domain)"/>
    <property type="match status" value="1"/>
</dbReference>
<evidence type="ECO:0000256" key="6">
    <source>
        <dbReference type="ARBA" id="ARBA00022833"/>
    </source>
</evidence>
<dbReference type="Gene3D" id="1.10.1380.10">
    <property type="entry name" value="Neutral endopeptidase , domain2"/>
    <property type="match status" value="1"/>
</dbReference>
<keyword evidence="3" id="KW-0645">Protease</keyword>
<dbReference type="InterPro" id="IPR018497">
    <property type="entry name" value="Peptidase_M13_C"/>
</dbReference>
<feature type="domain" description="Peptidase M13 C-terminal" evidence="8">
    <location>
        <begin position="461"/>
        <end position="659"/>
    </location>
</feature>
<proteinExistence type="inferred from homology"/>
<dbReference type="PANTHER" id="PTHR11733:SF167">
    <property type="entry name" value="FI17812P1-RELATED"/>
    <property type="match status" value="1"/>
</dbReference>
<evidence type="ECO:0000259" key="8">
    <source>
        <dbReference type="Pfam" id="PF01431"/>
    </source>
</evidence>
<dbReference type="EC" id="3.4.24.-" evidence="10"/>
<dbReference type="InterPro" id="IPR024079">
    <property type="entry name" value="MetalloPept_cat_dom_sf"/>
</dbReference>
<evidence type="ECO:0000313" key="10">
    <source>
        <dbReference type="EMBL" id="WQQ26453.1"/>
    </source>
</evidence>
<dbReference type="CDD" id="cd08662">
    <property type="entry name" value="M13"/>
    <property type="match status" value="1"/>
</dbReference>
<evidence type="ECO:0000256" key="4">
    <source>
        <dbReference type="ARBA" id="ARBA00022723"/>
    </source>
</evidence>
<protein>
    <submittedName>
        <fullName evidence="10">M13-type metalloendopeptidase</fullName>
        <ecNumber evidence="10">3.4.24.-</ecNumber>
    </submittedName>
</protein>